<dbReference type="Proteomes" id="UP000886523">
    <property type="component" value="Unassembled WGS sequence"/>
</dbReference>
<proteinExistence type="predicted"/>
<dbReference type="EMBL" id="MU129086">
    <property type="protein sequence ID" value="KAF9507253.1"/>
    <property type="molecule type" value="Genomic_DNA"/>
</dbReference>
<sequence length="145" mass="17191">MFPYHALSYRSTEQGNFYRIRALTCKIRYQMCRQGSKYYTISKDSMCSNNHRNGWCKTSLMVWVVKIPEIDDVIIDDPNVSIKADAIKRFRRTRGPKILSKRNGKHEGESRMFPKRPDCVPRHRKISYQDVNIKQATVNRLLKRH</sequence>
<comment type="caution">
    <text evidence="1">The sequence shown here is derived from an EMBL/GenBank/DDBJ whole genome shotgun (WGS) entry which is preliminary data.</text>
</comment>
<accession>A0A9P6AK68</accession>
<gene>
    <name evidence="1" type="ORF">BS47DRAFT_321495</name>
</gene>
<keyword evidence="2" id="KW-1185">Reference proteome</keyword>
<reference evidence="1" key="1">
    <citation type="journal article" date="2020" name="Nat. Commun.">
        <title>Large-scale genome sequencing of mycorrhizal fungi provides insights into the early evolution of symbiotic traits.</title>
        <authorList>
            <person name="Miyauchi S."/>
            <person name="Kiss E."/>
            <person name="Kuo A."/>
            <person name="Drula E."/>
            <person name="Kohler A."/>
            <person name="Sanchez-Garcia M."/>
            <person name="Morin E."/>
            <person name="Andreopoulos B."/>
            <person name="Barry K.W."/>
            <person name="Bonito G."/>
            <person name="Buee M."/>
            <person name="Carver A."/>
            <person name="Chen C."/>
            <person name="Cichocki N."/>
            <person name="Clum A."/>
            <person name="Culley D."/>
            <person name="Crous P.W."/>
            <person name="Fauchery L."/>
            <person name="Girlanda M."/>
            <person name="Hayes R.D."/>
            <person name="Keri Z."/>
            <person name="LaButti K."/>
            <person name="Lipzen A."/>
            <person name="Lombard V."/>
            <person name="Magnuson J."/>
            <person name="Maillard F."/>
            <person name="Murat C."/>
            <person name="Nolan M."/>
            <person name="Ohm R.A."/>
            <person name="Pangilinan J."/>
            <person name="Pereira M.F."/>
            <person name="Perotto S."/>
            <person name="Peter M."/>
            <person name="Pfister S."/>
            <person name="Riley R."/>
            <person name="Sitrit Y."/>
            <person name="Stielow J.B."/>
            <person name="Szollosi G."/>
            <person name="Zifcakova L."/>
            <person name="Stursova M."/>
            <person name="Spatafora J.W."/>
            <person name="Tedersoo L."/>
            <person name="Vaario L.M."/>
            <person name="Yamada A."/>
            <person name="Yan M."/>
            <person name="Wang P."/>
            <person name="Xu J."/>
            <person name="Bruns T."/>
            <person name="Baldrian P."/>
            <person name="Vilgalys R."/>
            <person name="Dunand C."/>
            <person name="Henrissat B."/>
            <person name="Grigoriev I.V."/>
            <person name="Hibbett D."/>
            <person name="Nagy L.G."/>
            <person name="Martin F.M."/>
        </authorList>
    </citation>
    <scope>NUCLEOTIDE SEQUENCE</scope>
    <source>
        <strain evidence="1">UP504</strain>
    </source>
</reference>
<evidence type="ECO:0000313" key="1">
    <source>
        <dbReference type="EMBL" id="KAF9507253.1"/>
    </source>
</evidence>
<protein>
    <submittedName>
        <fullName evidence="1">Uncharacterized protein</fullName>
    </submittedName>
</protein>
<name>A0A9P6AK68_9AGAM</name>
<dbReference type="AlphaFoldDB" id="A0A9P6AK68"/>
<evidence type="ECO:0000313" key="2">
    <source>
        <dbReference type="Proteomes" id="UP000886523"/>
    </source>
</evidence>
<organism evidence="1 2">
    <name type="scientific">Hydnum rufescens UP504</name>
    <dbReference type="NCBI Taxonomy" id="1448309"/>
    <lineage>
        <taxon>Eukaryota</taxon>
        <taxon>Fungi</taxon>
        <taxon>Dikarya</taxon>
        <taxon>Basidiomycota</taxon>
        <taxon>Agaricomycotina</taxon>
        <taxon>Agaricomycetes</taxon>
        <taxon>Cantharellales</taxon>
        <taxon>Hydnaceae</taxon>
        <taxon>Hydnum</taxon>
    </lineage>
</organism>